<dbReference type="PANTHER" id="PTHR10434:SF66">
    <property type="entry name" value="PHOSPHOLIPID_GLYCEROL ACYLTRANSFERASE DOMAIN-CONTAINING PROTEIN"/>
    <property type="match status" value="1"/>
</dbReference>
<dbReference type="CDD" id="cd07989">
    <property type="entry name" value="LPLAT_AGPAT-like"/>
    <property type="match status" value="1"/>
</dbReference>
<evidence type="ECO:0000256" key="1">
    <source>
        <dbReference type="ARBA" id="ARBA00022679"/>
    </source>
</evidence>
<dbReference type="eggNOG" id="COG0204">
    <property type="taxonomic scope" value="Bacteria"/>
</dbReference>
<keyword evidence="5" id="KW-1185">Reference proteome</keyword>
<dbReference type="KEGG" id="cyj:Cyan7822_1343"/>
<keyword evidence="2 4" id="KW-0012">Acyltransferase</keyword>
<keyword evidence="1 4" id="KW-0808">Transferase</keyword>
<protein>
    <submittedName>
        <fullName evidence="4">Phospholipid/glycerol acyltransferase</fullName>
    </submittedName>
</protein>
<dbReference type="Pfam" id="PF01553">
    <property type="entry name" value="Acyltransferase"/>
    <property type="match status" value="1"/>
</dbReference>
<dbReference type="STRING" id="497965.Cyan7822_1343"/>
<evidence type="ECO:0000313" key="4">
    <source>
        <dbReference type="EMBL" id="ADN13344.1"/>
    </source>
</evidence>
<dbReference type="InterPro" id="IPR002123">
    <property type="entry name" value="Plipid/glycerol_acylTrfase"/>
</dbReference>
<evidence type="ECO:0000256" key="2">
    <source>
        <dbReference type="ARBA" id="ARBA00023315"/>
    </source>
</evidence>
<dbReference type="GO" id="GO:0006654">
    <property type="term" value="P:phosphatidic acid biosynthetic process"/>
    <property type="evidence" value="ECO:0007669"/>
    <property type="project" value="TreeGrafter"/>
</dbReference>
<feature type="domain" description="Phospholipid/glycerol acyltransferase" evidence="3">
    <location>
        <begin position="48"/>
        <end position="169"/>
    </location>
</feature>
<organism evidence="4 5">
    <name type="scientific">Gloeothece verrucosa (strain PCC 7822)</name>
    <name type="common">Cyanothece sp. (strain PCC 7822)</name>
    <dbReference type="NCBI Taxonomy" id="497965"/>
    <lineage>
        <taxon>Bacteria</taxon>
        <taxon>Bacillati</taxon>
        <taxon>Cyanobacteriota</taxon>
        <taxon>Cyanophyceae</taxon>
        <taxon>Oscillatoriophycideae</taxon>
        <taxon>Chroococcales</taxon>
        <taxon>Aphanothecaceae</taxon>
        <taxon>Gloeothece</taxon>
        <taxon>Gloeothece verrucosa</taxon>
    </lineage>
</organism>
<evidence type="ECO:0000259" key="3">
    <source>
        <dbReference type="SMART" id="SM00563"/>
    </source>
</evidence>
<dbReference type="HOGENOM" id="CLU_1159588_0_0_3"/>
<dbReference type="EMBL" id="CP002198">
    <property type="protein sequence ID" value="ADN13344.1"/>
    <property type="molecule type" value="Genomic_DNA"/>
</dbReference>
<evidence type="ECO:0000313" key="5">
    <source>
        <dbReference type="Proteomes" id="UP000008206"/>
    </source>
</evidence>
<dbReference type="AlphaFoldDB" id="E0UHT7"/>
<accession>E0UHT7</accession>
<dbReference type="Proteomes" id="UP000008206">
    <property type="component" value="Chromosome"/>
</dbReference>
<gene>
    <name evidence="4" type="ordered locus">Cyan7822_1343</name>
</gene>
<dbReference type="SMART" id="SM00563">
    <property type="entry name" value="PlsC"/>
    <property type="match status" value="1"/>
</dbReference>
<sequence length="252" mass="28262">MLHFESRTNGAIMLPTAPLPTAQGLLGATGLKMFIHHENRIPTEAGAVLVVSNHRSFMDAPVLIQALRQPVRIACHHYMSKTPILREFIQLLGCIPLESSGSRQQGFFEQAKSLLQSHQWVGIFPEGASPMLNLTHPQEIQEFQRGFAHLALKTAIPDLWVLPVAIGSIEESLMPGFPVRLLSLFDPSEPLFERSGSHPVVVYQRINVLIGRPYRISALDRQRYHGKGAKEVVNQLSDYCRQEITDLLRLSF</sequence>
<name>E0UHT7_GLOV7</name>
<dbReference type="RefSeq" id="WP_013321451.1">
    <property type="nucleotide sequence ID" value="NC_014501.1"/>
</dbReference>
<proteinExistence type="predicted"/>
<dbReference type="SUPFAM" id="SSF69593">
    <property type="entry name" value="Glycerol-3-phosphate (1)-acyltransferase"/>
    <property type="match status" value="1"/>
</dbReference>
<dbReference type="GO" id="GO:0003841">
    <property type="term" value="F:1-acylglycerol-3-phosphate O-acyltransferase activity"/>
    <property type="evidence" value="ECO:0007669"/>
    <property type="project" value="TreeGrafter"/>
</dbReference>
<dbReference type="PANTHER" id="PTHR10434">
    <property type="entry name" value="1-ACYL-SN-GLYCEROL-3-PHOSPHATE ACYLTRANSFERASE"/>
    <property type="match status" value="1"/>
</dbReference>
<reference evidence="5" key="1">
    <citation type="journal article" date="2011" name="MBio">
        <title>Novel metabolic attributes of the genus Cyanothece, comprising a group of unicellular nitrogen-fixing Cyanobacteria.</title>
        <authorList>
            <person name="Bandyopadhyay A."/>
            <person name="Elvitigala T."/>
            <person name="Welsh E."/>
            <person name="Stockel J."/>
            <person name="Liberton M."/>
            <person name="Min H."/>
            <person name="Sherman L.A."/>
            <person name="Pakrasi H.B."/>
        </authorList>
    </citation>
    <scope>NUCLEOTIDE SEQUENCE [LARGE SCALE GENOMIC DNA]</scope>
    <source>
        <strain evidence="5">PCC 7822</strain>
    </source>
</reference>